<dbReference type="GO" id="GO:0005737">
    <property type="term" value="C:cytoplasm"/>
    <property type="evidence" value="ECO:0007669"/>
    <property type="project" value="UniProtKB-SubCell"/>
</dbReference>
<evidence type="ECO:0000256" key="3">
    <source>
        <dbReference type="ARBA" id="ARBA00019365"/>
    </source>
</evidence>
<dbReference type="InterPro" id="IPR005119">
    <property type="entry name" value="LysR_subst-bd"/>
</dbReference>
<feature type="domain" description="HTH lysR-type" evidence="12">
    <location>
        <begin position="1"/>
        <end position="59"/>
    </location>
</feature>
<dbReference type="CDD" id="cd08441">
    <property type="entry name" value="PBP2_MetR"/>
    <property type="match status" value="1"/>
</dbReference>
<name>A0AAN1WLG9_9GAMM</name>
<gene>
    <name evidence="13" type="ORF">MARGE09_P3992</name>
</gene>
<keyword evidence="10" id="KW-0804">Transcription</keyword>
<dbReference type="AlphaFoldDB" id="A0AAN1WLG9"/>
<dbReference type="InterPro" id="IPR000847">
    <property type="entry name" value="LysR_HTH_N"/>
</dbReference>
<dbReference type="SUPFAM" id="SSF46785">
    <property type="entry name" value="Winged helix' DNA-binding domain"/>
    <property type="match status" value="1"/>
</dbReference>
<dbReference type="KEGG" id="marq:MARGE09_P3992"/>
<dbReference type="InterPro" id="IPR036388">
    <property type="entry name" value="WH-like_DNA-bd_sf"/>
</dbReference>
<proteinExistence type="inferred from homology"/>
<dbReference type="Pfam" id="PF03466">
    <property type="entry name" value="LysR_substrate"/>
    <property type="match status" value="1"/>
</dbReference>
<evidence type="ECO:0000256" key="7">
    <source>
        <dbReference type="ARBA" id="ARBA00023015"/>
    </source>
</evidence>
<evidence type="ECO:0000256" key="6">
    <source>
        <dbReference type="ARBA" id="ARBA00022605"/>
    </source>
</evidence>
<comment type="similarity">
    <text evidence="2">Belongs to the LysR transcriptional regulatory family.</text>
</comment>
<evidence type="ECO:0000313" key="14">
    <source>
        <dbReference type="Proteomes" id="UP001320119"/>
    </source>
</evidence>
<dbReference type="Pfam" id="PF00126">
    <property type="entry name" value="HTH_1"/>
    <property type="match status" value="1"/>
</dbReference>
<evidence type="ECO:0000256" key="10">
    <source>
        <dbReference type="ARBA" id="ARBA00023163"/>
    </source>
</evidence>
<evidence type="ECO:0000256" key="1">
    <source>
        <dbReference type="ARBA" id="ARBA00004496"/>
    </source>
</evidence>
<evidence type="ECO:0000313" key="13">
    <source>
        <dbReference type="EMBL" id="BCD99790.1"/>
    </source>
</evidence>
<dbReference type="GO" id="GO:0009086">
    <property type="term" value="P:methionine biosynthetic process"/>
    <property type="evidence" value="ECO:0007669"/>
    <property type="project" value="UniProtKB-KW"/>
</dbReference>
<dbReference type="Proteomes" id="UP001320119">
    <property type="component" value="Chromosome"/>
</dbReference>
<sequence length="298" mass="33163">MIERIHLNILREVDRKGTLTKAADALHLTQSALSHAIKKLEQQLDTAIWTKEGRLLRLTPAGNAVLSLANRVLPQFEQVEAHAAQIAAGQRGSLRIGMECHPCYQWLLTVVADFLADFPDVDIDVRQAFQFGGMAALAHHDIDLLVTPDPVQKAGFIFTPVFAYELVLVMATQHTLSQQAYIQPKDLADQTLYTYPVATERLDIFSQFLMPANISPRQHKVLETTEILLHMAAANRGVTPLPQWLLEVTGAQLPLVGKRLGANGLKKSIYLGIRESDKSIDYINQFIQRAKKENASKG</sequence>
<dbReference type="SUPFAM" id="SSF53850">
    <property type="entry name" value="Periplasmic binding protein-like II"/>
    <property type="match status" value="1"/>
</dbReference>
<dbReference type="Gene3D" id="1.10.10.10">
    <property type="entry name" value="Winged helix-like DNA-binding domain superfamily/Winged helix DNA-binding domain"/>
    <property type="match status" value="1"/>
</dbReference>
<evidence type="ECO:0000259" key="12">
    <source>
        <dbReference type="PROSITE" id="PS50931"/>
    </source>
</evidence>
<dbReference type="GO" id="GO:0000976">
    <property type="term" value="F:transcription cis-regulatory region binding"/>
    <property type="evidence" value="ECO:0007669"/>
    <property type="project" value="TreeGrafter"/>
</dbReference>
<keyword evidence="6" id="KW-0028">Amino-acid biosynthesis</keyword>
<reference evidence="13 14" key="1">
    <citation type="journal article" date="2022" name="IScience">
        <title>An ultrasensitive nanofiber-based assay for enzymatic hydrolysis and deep-sea microbial degradation of cellulose.</title>
        <authorList>
            <person name="Tsudome M."/>
            <person name="Tachioka M."/>
            <person name="Miyazaki M."/>
            <person name="Uchimura K."/>
            <person name="Tsuda M."/>
            <person name="Takaki Y."/>
            <person name="Deguchi S."/>
        </authorList>
    </citation>
    <scope>NUCLEOTIDE SEQUENCE [LARGE SCALE GENOMIC DNA]</scope>
    <source>
        <strain evidence="13 14">GE09</strain>
    </source>
</reference>
<evidence type="ECO:0000256" key="9">
    <source>
        <dbReference type="ARBA" id="ARBA00023159"/>
    </source>
</evidence>
<evidence type="ECO:0000256" key="5">
    <source>
        <dbReference type="ARBA" id="ARBA00022491"/>
    </source>
</evidence>
<keyword evidence="5" id="KW-0678">Repressor</keyword>
<keyword evidence="4" id="KW-0963">Cytoplasm</keyword>
<protein>
    <recommendedName>
        <fullName evidence="3">HTH-type transcriptional regulator MetR</fullName>
    </recommendedName>
</protein>
<dbReference type="Gene3D" id="3.40.190.10">
    <property type="entry name" value="Periplasmic binding protein-like II"/>
    <property type="match status" value="1"/>
</dbReference>
<evidence type="ECO:0000256" key="11">
    <source>
        <dbReference type="ARBA" id="ARBA00023167"/>
    </source>
</evidence>
<comment type="subcellular location">
    <subcellularLocation>
        <location evidence="1">Cytoplasm</location>
    </subcellularLocation>
</comment>
<keyword evidence="11" id="KW-0486">Methionine biosynthesis</keyword>
<dbReference type="PANTHER" id="PTHR30126:SF25">
    <property type="entry name" value="HTH-TYPE TRANSCRIPTIONAL REGULATOR METR"/>
    <property type="match status" value="1"/>
</dbReference>
<keyword evidence="9" id="KW-0010">Activator</keyword>
<dbReference type="GO" id="GO:0003700">
    <property type="term" value="F:DNA-binding transcription factor activity"/>
    <property type="evidence" value="ECO:0007669"/>
    <property type="project" value="InterPro"/>
</dbReference>
<keyword evidence="7" id="KW-0805">Transcription regulation</keyword>
<evidence type="ECO:0000256" key="2">
    <source>
        <dbReference type="ARBA" id="ARBA00009437"/>
    </source>
</evidence>
<dbReference type="PROSITE" id="PS50931">
    <property type="entry name" value="HTH_LYSR"/>
    <property type="match status" value="1"/>
</dbReference>
<keyword evidence="8" id="KW-0238">DNA-binding</keyword>
<dbReference type="PANTHER" id="PTHR30126">
    <property type="entry name" value="HTH-TYPE TRANSCRIPTIONAL REGULATOR"/>
    <property type="match status" value="1"/>
</dbReference>
<dbReference type="InterPro" id="IPR037406">
    <property type="entry name" value="MetR_PBP2"/>
</dbReference>
<dbReference type="InterPro" id="IPR036390">
    <property type="entry name" value="WH_DNA-bd_sf"/>
</dbReference>
<evidence type="ECO:0000256" key="8">
    <source>
        <dbReference type="ARBA" id="ARBA00023125"/>
    </source>
</evidence>
<organism evidence="13 14">
    <name type="scientific">Marinagarivorans cellulosilyticus</name>
    <dbReference type="NCBI Taxonomy" id="2721545"/>
    <lineage>
        <taxon>Bacteria</taxon>
        <taxon>Pseudomonadati</taxon>
        <taxon>Pseudomonadota</taxon>
        <taxon>Gammaproteobacteria</taxon>
        <taxon>Cellvibrionales</taxon>
        <taxon>Cellvibrionaceae</taxon>
        <taxon>Marinagarivorans</taxon>
    </lineage>
</organism>
<dbReference type="RefSeq" id="WP_236985089.1">
    <property type="nucleotide sequence ID" value="NZ_AP023086.1"/>
</dbReference>
<evidence type="ECO:0000256" key="4">
    <source>
        <dbReference type="ARBA" id="ARBA00022490"/>
    </source>
</evidence>
<keyword evidence="14" id="KW-1185">Reference proteome</keyword>
<dbReference type="EMBL" id="AP023086">
    <property type="protein sequence ID" value="BCD99790.1"/>
    <property type="molecule type" value="Genomic_DNA"/>
</dbReference>
<dbReference type="PRINTS" id="PR00039">
    <property type="entry name" value="HTHLYSR"/>
</dbReference>
<accession>A0AAN1WLG9</accession>